<reference evidence="1" key="1">
    <citation type="submission" date="2024-03" db="EMBL/GenBank/DDBJ databases">
        <title>WGS assembly of Saponaria officinalis var. Norfolk2.</title>
        <authorList>
            <person name="Jenkins J."/>
            <person name="Shu S."/>
            <person name="Grimwood J."/>
            <person name="Barry K."/>
            <person name="Goodstein D."/>
            <person name="Schmutz J."/>
            <person name="Leebens-Mack J."/>
            <person name="Osbourn A."/>
        </authorList>
    </citation>
    <scope>NUCLEOTIDE SEQUENCE [LARGE SCALE GENOMIC DNA]</scope>
    <source>
        <strain evidence="1">JIC</strain>
    </source>
</reference>
<dbReference type="Proteomes" id="UP001443914">
    <property type="component" value="Unassembled WGS sequence"/>
</dbReference>
<gene>
    <name evidence="1" type="ORF">RND81_07G056200</name>
</gene>
<evidence type="ECO:0000313" key="2">
    <source>
        <dbReference type="Proteomes" id="UP001443914"/>
    </source>
</evidence>
<dbReference type="AlphaFoldDB" id="A0AAW1JP95"/>
<keyword evidence="2" id="KW-1185">Reference proteome</keyword>
<dbReference type="EMBL" id="JBDFQZ010000007">
    <property type="protein sequence ID" value="KAK9705430.1"/>
    <property type="molecule type" value="Genomic_DNA"/>
</dbReference>
<protein>
    <submittedName>
        <fullName evidence="1">Uncharacterized protein</fullName>
    </submittedName>
</protein>
<comment type="caution">
    <text evidence="1">The sequence shown here is derived from an EMBL/GenBank/DDBJ whole genome shotgun (WGS) entry which is preliminary data.</text>
</comment>
<organism evidence="1 2">
    <name type="scientific">Saponaria officinalis</name>
    <name type="common">Common soapwort</name>
    <name type="synonym">Lychnis saponaria</name>
    <dbReference type="NCBI Taxonomy" id="3572"/>
    <lineage>
        <taxon>Eukaryota</taxon>
        <taxon>Viridiplantae</taxon>
        <taxon>Streptophyta</taxon>
        <taxon>Embryophyta</taxon>
        <taxon>Tracheophyta</taxon>
        <taxon>Spermatophyta</taxon>
        <taxon>Magnoliopsida</taxon>
        <taxon>eudicotyledons</taxon>
        <taxon>Gunneridae</taxon>
        <taxon>Pentapetalae</taxon>
        <taxon>Caryophyllales</taxon>
        <taxon>Caryophyllaceae</taxon>
        <taxon>Caryophylleae</taxon>
        <taxon>Saponaria</taxon>
    </lineage>
</organism>
<sequence length="148" mass="17332">MLQYVGRILIFYTQKENISPITQAYLRVDHINQLAIRIVPFVNSDKFSPFTPTCDVHIGWSQFSTIWVVEEKNGISNRRPPISIQSKLLKKIPPNPSSKQQGGFIVRRQRDFLRRQDIKVEPTQRILYNRSKSGYPEWVALLSHFISY</sequence>
<proteinExistence type="predicted"/>
<accession>A0AAW1JP95</accession>
<name>A0AAW1JP95_SAPOF</name>
<evidence type="ECO:0000313" key="1">
    <source>
        <dbReference type="EMBL" id="KAK9705430.1"/>
    </source>
</evidence>